<evidence type="ECO:0000256" key="3">
    <source>
        <dbReference type="ARBA" id="ARBA00004370"/>
    </source>
</evidence>
<sequence>MAQVRREGLSLISNGITKRPDGSEVPPVVDIIFVHGLNGHPENTWRGETGRPSGEKAKRSCNIMKFWSKKRETVSQKVFWPHVFLREDIKNARIFTYGYNANVAEGFLKGSNQNNIYNHGRDLAAKFQRELGEDNHYPIIFVVHSLGGIIVKDAIHQSRFLRERTKLVVFFGTPH</sequence>
<keyword evidence="4" id="KW-0256">Endoplasmic reticulum</keyword>
<dbReference type="Gene3D" id="3.40.50.1820">
    <property type="entry name" value="alpha/beta hydrolase"/>
    <property type="match status" value="1"/>
</dbReference>
<comment type="subcellular location">
    <subcellularLocation>
        <location evidence="2">Endoplasmic reticulum</location>
    </subcellularLocation>
    <subcellularLocation>
        <location evidence="3">Membrane</location>
    </subcellularLocation>
    <subcellularLocation>
        <location evidence="1">Mitochondrion</location>
    </subcellularLocation>
</comment>
<dbReference type="SUPFAM" id="SSF53474">
    <property type="entry name" value="alpha/beta-Hydrolases"/>
    <property type="match status" value="1"/>
</dbReference>
<gene>
    <name evidence="7" type="ORF">VTJ49DRAFT_6546</name>
</gene>
<dbReference type="Proteomes" id="UP001583172">
    <property type="component" value="Unassembled WGS sequence"/>
</dbReference>
<protein>
    <recommendedName>
        <fullName evidence="9">DUF676 domain-containing protein</fullName>
    </recommendedName>
</protein>
<evidence type="ECO:0000256" key="2">
    <source>
        <dbReference type="ARBA" id="ARBA00004240"/>
    </source>
</evidence>
<organism evidence="7 8">
    <name type="scientific">Humicola insolens</name>
    <name type="common">Soft-rot fungus</name>
    <dbReference type="NCBI Taxonomy" id="85995"/>
    <lineage>
        <taxon>Eukaryota</taxon>
        <taxon>Fungi</taxon>
        <taxon>Dikarya</taxon>
        <taxon>Ascomycota</taxon>
        <taxon>Pezizomycotina</taxon>
        <taxon>Sordariomycetes</taxon>
        <taxon>Sordariomycetidae</taxon>
        <taxon>Sordariales</taxon>
        <taxon>Chaetomiaceae</taxon>
        <taxon>Mycothermus</taxon>
    </lineage>
</organism>
<dbReference type="PANTHER" id="PTHR48182">
    <property type="entry name" value="PROTEIN SERAC1"/>
    <property type="match status" value="1"/>
</dbReference>
<evidence type="ECO:0000313" key="8">
    <source>
        <dbReference type="Proteomes" id="UP001583172"/>
    </source>
</evidence>
<dbReference type="InterPro" id="IPR029058">
    <property type="entry name" value="AB_hydrolase_fold"/>
</dbReference>
<keyword evidence="8" id="KW-1185">Reference proteome</keyword>
<evidence type="ECO:0000256" key="5">
    <source>
        <dbReference type="ARBA" id="ARBA00023128"/>
    </source>
</evidence>
<name>A0ABR3VIS8_HUMIN</name>
<keyword evidence="5" id="KW-0496">Mitochondrion</keyword>
<comment type="caution">
    <text evidence="7">The sequence shown here is derived from an EMBL/GenBank/DDBJ whole genome shotgun (WGS) entry which is preliminary data.</text>
</comment>
<evidence type="ECO:0000256" key="6">
    <source>
        <dbReference type="ARBA" id="ARBA00023136"/>
    </source>
</evidence>
<proteinExistence type="predicted"/>
<accession>A0ABR3VIS8</accession>
<evidence type="ECO:0000256" key="4">
    <source>
        <dbReference type="ARBA" id="ARBA00022824"/>
    </source>
</evidence>
<dbReference type="EMBL" id="JAZGSY010000063">
    <property type="protein sequence ID" value="KAL1841793.1"/>
    <property type="molecule type" value="Genomic_DNA"/>
</dbReference>
<evidence type="ECO:0000313" key="7">
    <source>
        <dbReference type="EMBL" id="KAL1841793.1"/>
    </source>
</evidence>
<evidence type="ECO:0008006" key="9">
    <source>
        <dbReference type="Google" id="ProtNLM"/>
    </source>
</evidence>
<reference evidence="7 8" key="1">
    <citation type="journal article" date="2024" name="Commun. Biol.">
        <title>Comparative genomic analysis of thermophilic fungi reveals convergent evolutionary adaptations and gene losses.</title>
        <authorList>
            <person name="Steindorff A.S."/>
            <person name="Aguilar-Pontes M.V."/>
            <person name="Robinson A.J."/>
            <person name="Andreopoulos B."/>
            <person name="LaButti K."/>
            <person name="Kuo A."/>
            <person name="Mondo S."/>
            <person name="Riley R."/>
            <person name="Otillar R."/>
            <person name="Haridas S."/>
            <person name="Lipzen A."/>
            <person name="Grimwood J."/>
            <person name="Schmutz J."/>
            <person name="Clum A."/>
            <person name="Reid I.D."/>
            <person name="Moisan M.C."/>
            <person name="Butler G."/>
            <person name="Nguyen T.T.M."/>
            <person name="Dewar K."/>
            <person name="Conant G."/>
            <person name="Drula E."/>
            <person name="Henrissat B."/>
            <person name="Hansel C."/>
            <person name="Singer S."/>
            <person name="Hutchinson M.I."/>
            <person name="de Vries R.P."/>
            <person name="Natvig D.O."/>
            <person name="Powell A.J."/>
            <person name="Tsang A."/>
            <person name="Grigoriev I.V."/>
        </authorList>
    </citation>
    <scope>NUCLEOTIDE SEQUENCE [LARGE SCALE GENOMIC DNA]</scope>
    <source>
        <strain evidence="7 8">CBS 620.91</strain>
    </source>
</reference>
<dbReference type="InterPro" id="IPR052374">
    <property type="entry name" value="SERAC1"/>
</dbReference>
<keyword evidence="6" id="KW-0472">Membrane</keyword>
<dbReference type="PANTHER" id="PTHR48182:SF2">
    <property type="entry name" value="PROTEIN SERAC1"/>
    <property type="match status" value="1"/>
</dbReference>
<evidence type="ECO:0000256" key="1">
    <source>
        <dbReference type="ARBA" id="ARBA00004173"/>
    </source>
</evidence>